<protein>
    <submittedName>
        <fullName evidence="10">Macrolide export ATP-binding/permease protein MacB</fullName>
        <ecNumber evidence="10">3.6.3.-</ecNumber>
    </submittedName>
</protein>
<feature type="transmembrane region" description="Helical" evidence="7">
    <location>
        <begin position="371"/>
        <end position="395"/>
    </location>
</feature>
<evidence type="ECO:0000313" key="10">
    <source>
        <dbReference type="EMBL" id="KJE75480.1"/>
    </source>
</evidence>
<dbReference type="GO" id="GO:0022857">
    <property type="term" value="F:transmembrane transporter activity"/>
    <property type="evidence" value="ECO:0007669"/>
    <property type="project" value="TreeGrafter"/>
</dbReference>
<keyword evidence="2" id="KW-1003">Cell membrane</keyword>
<keyword evidence="10" id="KW-0067">ATP-binding</keyword>
<accession>A0A0D8FQC4</accession>
<evidence type="ECO:0000256" key="4">
    <source>
        <dbReference type="ARBA" id="ARBA00022989"/>
    </source>
</evidence>
<evidence type="ECO:0000256" key="1">
    <source>
        <dbReference type="ARBA" id="ARBA00004651"/>
    </source>
</evidence>
<dbReference type="STRING" id="1121877.FEAC_27720"/>
<dbReference type="GO" id="GO:0005886">
    <property type="term" value="C:plasma membrane"/>
    <property type="evidence" value="ECO:0007669"/>
    <property type="project" value="UniProtKB-SubCell"/>
</dbReference>
<keyword evidence="4 7" id="KW-1133">Transmembrane helix</keyword>
<evidence type="ECO:0000256" key="5">
    <source>
        <dbReference type="ARBA" id="ARBA00023136"/>
    </source>
</evidence>
<feature type="domain" description="MacB-like periplasmic core" evidence="9">
    <location>
        <begin position="21"/>
        <end position="249"/>
    </location>
</feature>
<dbReference type="InterPro" id="IPR050250">
    <property type="entry name" value="Macrolide_Exporter_MacB"/>
</dbReference>
<proteinExistence type="inferred from homology"/>
<dbReference type="InterPro" id="IPR025857">
    <property type="entry name" value="MacB_PCD"/>
</dbReference>
<dbReference type="PATRIC" id="fig|1121877.4.peg.3113"/>
<feature type="transmembrane region" description="Helical" evidence="7">
    <location>
        <begin position="337"/>
        <end position="359"/>
    </location>
</feature>
<comment type="caution">
    <text evidence="10">The sequence shown here is derived from an EMBL/GenBank/DDBJ whole genome shotgun (WGS) entry which is preliminary data.</text>
</comment>
<name>A0A0D8FQC4_9ACTN</name>
<dbReference type="PANTHER" id="PTHR30572:SF4">
    <property type="entry name" value="ABC TRANSPORTER PERMEASE YTRF"/>
    <property type="match status" value="1"/>
</dbReference>
<evidence type="ECO:0000313" key="11">
    <source>
        <dbReference type="Proteomes" id="UP000032336"/>
    </source>
</evidence>
<dbReference type="GeneID" id="78373748"/>
<evidence type="ECO:0000256" key="3">
    <source>
        <dbReference type="ARBA" id="ARBA00022692"/>
    </source>
</evidence>
<feature type="domain" description="ABC3 transporter permease C-terminal" evidence="8">
    <location>
        <begin position="293"/>
        <end position="405"/>
    </location>
</feature>
<dbReference type="PANTHER" id="PTHR30572">
    <property type="entry name" value="MEMBRANE COMPONENT OF TRANSPORTER-RELATED"/>
    <property type="match status" value="1"/>
</dbReference>
<feature type="transmembrane region" description="Helical" evidence="7">
    <location>
        <begin position="21"/>
        <end position="42"/>
    </location>
</feature>
<dbReference type="GO" id="GO:0005524">
    <property type="term" value="F:ATP binding"/>
    <property type="evidence" value="ECO:0007669"/>
    <property type="project" value="UniProtKB-KW"/>
</dbReference>
<evidence type="ECO:0000256" key="6">
    <source>
        <dbReference type="ARBA" id="ARBA00038076"/>
    </source>
</evidence>
<dbReference type="Pfam" id="PF02687">
    <property type="entry name" value="FtsX"/>
    <property type="match status" value="1"/>
</dbReference>
<dbReference type="EMBL" id="JXUW01000039">
    <property type="protein sequence ID" value="KJE75480.1"/>
    <property type="molecule type" value="Genomic_DNA"/>
</dbReference>
<evidence type="ECO:0000259" key="8">
    <source>
        <dbReference type="Pfam" id="PF02687"/>
    </source>
</evidence>
<keyword evidence="3 7" id="KW-0812">Transmembrane</keyword>
<feature type="transmembrane region" description="Helical" evidence="7">
    <location>
        <begin position="289"/>
        <end position="313"/>
    </location>
</feature>
<dbReference type="Pfam" id="PF12704">
    <property type="entry name" value="MacB_PCD"/>
    <property type="match status" value="1"/>
</dbReference>
<dbReference type="EC" id="3.6.3.-" evidence="10"/>
<evidence type="ECO:0000256" key="7">
    <source>
        <dbReference type="SAM" id="Phobius"/>
    </source>
</evidence>
<dbReference type="AlphaFoldDB" id="A0A0D8FQC4"/>
<reference evidence="10 11" key="1">
    <citation type="submission" date="2015-01" db="EMBL/GenBank/DDBJ databases">
        <title>Draft genome of the acidophilic iron oxidizer Ferrimicrobium acidiphilum strain T23.</title>
        <authorList>
            <person name="Poehlein A."/>
            <person name="Eisen S."/>
            <person name="Schloemann M."/>
            <person name="Johnson B.D."/>
            <person name="Daniel R."/>
            <person name="Muehling M."/>
        </authorList>
    </citation>
    <scope>NUCLEOTIDE SEQUENCE [LARGE SCALE GENOMIC DNA]</scope>
    <source>
        <strain evidence="10 11">T23</strain>
    </source>
</reference>
<sequence length="412" mass="41709">MTWAQLFRSALEAIQWNRLRSLLTVLGIVIGIAAVMVTVGLGEGAQAKVNSKIASLGSNLLTVAPGSTSSAPGVRRGLGSASTLTMADAAALSSRVVAPAIAAVAPLTSQHQTLTNAATSWPTTVDGTTPSWLAIRSRSVEAGRFIDAQDEASNADVVVLGAVTAQELFNTSNPIGRVVDVGPLPMTVIGVLAPVGSGTSATSNQDNLAIVPISTAQASLIGTSANDSVSSILLQATSSSTLSAAYQEANHELMMLHGITNPANADFTITAEQSLFSAATSISATLTTLLAGIATVSLLVGGIGVMNIMLVSVTERTREIGLRKALGAKPSDIRRQFLVEASALGVSGGLIGAALGLLGQLLLPSIIANPVAIPPVVTVGAVAVALVISLLFGVYPAARAAQLSPIDALRSE</sequence>
<evidence type="ECO:0000259" key="9">
    <source>
        <dbReference type="Pfam" id="PF12704"/>
    </source>
</evidence>
<keyword evidence="10" id="KW-0547">Nucleotide-binding</keyword>
<keyword evidence="10" id="KW-0378">Hydrolase</keyword>
<dbReference type="OrthoDB" id="9780560at2"/>
<keyword evidence="11" id="KW-1185">Reference proteome</keyword>
<organism evidence="10 11">
    <name type="scientific">Ferrimicrobium acidiphilum DSM 19497</name>
    <dbReference type="NCBI Taxonomy" id="1121877"/>
    <lineage>
        <taxon>Bacteria</taxon>
        <taxon>Bacillati</taxon>
        <taxon>Actinomycetota</taxon>
        <taxon>Acidimicrobiia</taxon>
        <taxon>Acidimicrobiales</taxon>
        <taxon>Acidimicrobiaceae</taxon>
        <taxon>Ferrimicrobium</taxon>
    </lineage>
</organism>
<gene>
    <name evidence="10" type="primary">macB2</name>
    <name evidence="10" type="ORF">FEAC_27720</name>
</gene>
<keyword evidence="5 7" id="KW-0472">Membrane</keyword>
<dbReference type="Proteomes" id="UP000032336">
    <property type="component" value="Unassembled WGS sequence"/>
</dbReference>
<dbReference type="eggNOG" id="COG0577">
    <property type="taxonomic scope" value="Bacteria"/>
</dbReference>
<dbReference type="RefSeq" id="WP_035391527.1">
    <property type="nucleotide sequence ID" value="NZ_JQKF01000048.1"/>
</dbReference>
<comment type="similarity">
    <text evidence="6">Belongs to the ABC-4 integral membrane protein family.</text>
</comment>
<evidence type="ECO:0000256" key="2">
    <source>
        <dbReference type="ARBA" id="ARBA00022475"/>
    </source>
</evidence>
<comment type="subcellular location">
    <subcellularLocation>
        <location evidence="1">Cell membrane</location>
        <topology evidence="1">Multi-pass membrane protein</topology>
    </subcellularLocation>
</comment>
<dbReference type="GO" id="GO:0016787">
    <property type="term" value="F:hydrolase activity"/>
    <property type="evidence" value="ECO:0007669"/>
    <property type="project" value="UniProtKB-KW"/>
</dbReference>
<dbReference type="InterPro" id="IPR003838">
    <property type="entry name" value="ABC3_permease_C"/>
</dbReference>